<gene>
    <name evidence="2" type="ORF">IFM89_032130</name>
</gene>
<accession>A0A835IP57</accession>
<comment type="caution">
    <text evidence="2">The sequence shown here is derived from an EMBL/GenBank/DDBJ whole genome shotgun (WGS) entry which is preliminary data.</text>
</comment>
<evidence type="ECO:0000313" key="3">
    <source>
        <dbReference type="Proteomes" id="UP000631114"/>
    </source>
</evidence>
<dbReference type="AlphaFoldDB" id="A0A835IP57"/>
<feature type="domain" description="Lipin/Ned1/Smp2 (LNS2)" evidence="1">
    <location>
        <begin position="1"/>
        <end position="49"/>
    </location>
</feature>
<organism evidence="2 3">
    <name type="scientific">Coptis chinensis</name>
    <dbReference type="NCBI Taxonomy" id="261450"/>
    <lineage>
        <taxon>Eukaryota</taxon>
        <taxon>Viridiplantae</taxon>
        <taxon>Streptophyta</taxon>
        <taxon>Embryophyta</taxon>
        <taxon>Tracheophyta</taxon>
        <taxon>Spermatophyta</taxon>
        <taxon>Magnoliopsida</taxon>
        <taxon>Ranunculales</taxon>
        <taxon>Ranunculaceae</taxon>
        <taxon>Coptidoideae</taxon>
        <taxon>Coptis</taxon>
    </lineage>
</organism>
<dbReference type="PROSITE" id="PS51257">
    <property type="entry name" value="PROKAR_LIPOPROTEIN"/>
    <property type="match status" value="1"/>
</dbReference>
<reference evidence="2 3" key="1">
    <citation type="submission" date="2020-10" db="EMBL/GenBank/DDBJ databases">
        <title>The Coptis chinensis genome and diversification of protoberbering-type alkaloids.</title>
        <authorList>
            <person name="Wang B."/>
            <person name="Shu S."/>
            <person name="Song C."/>
            <person name="Liu Y."/>
        </authorList>
    </citation>
    <scope>NUCLEOTIDE SEQUENCE [LARGE SCALE GENOMIC DNA]</scope>
    <source>
        <strain evidence="2">HL-2020</strain>
        <tissue evidence="2">Leaf</tissue>
    </source>
</reference>
<dbReference type="Proteomes" id="UP000631114">
    <property type="component" value="Unassembled WGS sequence"/>
</dbReference>
<dbReference type="PANTHER" id="PTHR12181">
    <property type="entry name" value="LIPIN"/>
    <property type="match status" value="1"/>
</dbReference>
<evidence type="ECO:0000313" key="2">
    <source>
        <dbReference type="EMBL" id="KAF9622565.1"/>
    </source>
</evidence>
<dbReference type="InterPro" id="IPR026058">
    <property type="entry name" value="LIPIN"/>
</dbReference>
<dbReference type="OrthoDB" id="4567at2759"/>
<keyword evidence="3" id="KW-1185">Reference proteome</keyword>
<dbReference type="EMBL" id="JADFTS010000002">
    <property type="protein sequence ID" value="KAF9622565.1"/>
    <property type="molecule type" value="Genomic_DNA"/>
</dbReference>
<proteinExistence type="predicted"/>
<evidence type="ECO:0000259" key="1">
    <source>
        <dbReference type="Pfam" id="PF08235"/>
    </source>
</evidence>
<protein>
    <recommendedName>
        <fullName evidence="1">Lipin/Ned1/Smp2 (LNS2) domain-containing protein</fullName>
    </recommendedName>
</protein>
<dbReference type="PANTHER" id="PTHR12181:SF12">
    <property type="entry name" value="PHOSPHATIDATE PHOSPHATASE"/>
    <property type="match status" value="1"/>
</dbReference>
<dbReference type="GO" id="GO:0008195">
    <property type="term" value="F:phosphatidate phosphatase activity"/>
    <property type="evidence" value="ECO:0007669"/>
    <property type="project" value="TreeGrafter"/>
</dbReference>
<feature type="non-terminal residue" evidence="2">
    <location>
        <position position="50"/>
    </location>
</feature>
<dbReference type="Pfam" id="PF08235">
    <property type="entry name" value="LNS2"/>
    <property type="match status" value="1"/>
</dbReference>
<sequence length="50" mass="5697">MPMVGKDWSQTSVAHLFSAIKENGYQLLFLSACAISQAYLTRQFLFNLKK</sequence>
<dbReference type="InterPro" id="IPR013209">
    <property type="entry name" value="LNS2"/>
</dbReference>
<name>A0A835IP57_9MAGN</name>